<dbReference type="Proteomes" id="UP001254848">
    <property type="component" value="Unassembled WGS sequence"/>
</dbReference>
<keyword evidence="1" id="KW-0472">Membrane</keyword>
<dbReference type="EMBL" id="JAUOZS010000001">
    <property type="protein sequence ID" value="MDT8903630.1"/>
    <property type="molecule type" value="Genomic_DNA"/>
</dbReference>
<evidence type="ECO:0000313" key="2">
    <source>
        <dbReference type="EMBL" id="MDT8903630.1"/>
    </source>
</evidence>
<protein>
    <submittedName>
        <fullName evidence="2">Uncharacterized protein</fullName>
    </submittedName>
</protein>
<evidence type="ECO:0000256" key="1">
    <source>
        <dbReference type="SAM" id="Phobius"/>
    </source>
</evidence>
<feature type="transmembrane region" description="Helical" evidence="1">
    <location>
        <begin position="165"/>
        <end position="190"/>
    </location>
</feature>
<evidence type="ECO:0000313" key="3">
    <source>
        <dbReference type="Proteomes" id="UP001254848"/>
    </source>
</evidence>
<feature type="transmembrane region" description="Helical" evidence="1">
    <location>
        <begin position="51"/>
        <end position="72"/>
    </location>
</feature>
<reference evidence="2 3" key="1">
    <citation type="submission" date="2023-07" db="EMBL/GenBank/DDBJ databases">
        <title>The novel representative of Negativicutes class, Anaeroselena agilis gen. nov. sp. nov.</title>
        <authorList>
            <person name="Prokofeva M.I."/>
            <person name="Elcheninov A.G."/>
            <person name="Klyukina A."/>
            <person name="Kublanov I.V."/>
            <person name="Frolov E.N."/>
            <person name="Podosokorskaya O.A."/>
        </authorList>
    </citation>
    <scope>NUCLEOTIDE SEQUENCE [LARGE SCALE GENOMIC DNA]</scope>
    <source>
        <strain evidence="2 3">4137-cl</strain>
    </source>
</reference>
<gene>
    <name evidence="2" type="ORF">Q4T40_20580</name>
</gene>
<feature type="transmembrane region" description="Helical" evidence="1">
    <location>
        <begin position="106"/>
        <end position="126"/>
    </location>
</feature>
<keyword evidence="1" id="KW-0812">Transmembrane</keyword>
<proteinExistence type="predicted"/>
<dbReference type="RefSeq" id="WP_413782083.1">
    <property type="nucleotide sequence ID" value="NZ_JAUOZS010000001.1"/>
</dbReference>
<keyword evidence="3" id="KW-1185">Reference proteome</keyword>
<organism evidence="2 3">
    <name type="scientific">Anaeroselena agilis</name>
    <dbReference type="NCBI Taxonomy" id="3063788"/>
    <lineage>
        <taxon>Bacteria</taxon>
        <taxon>Bacillati</taxon>
        <taxon>Bacillota</taxon>
        <taxon>Negativicutes</taxon>
        <taxon>Acetonemataceae</taxon>
        <taxon>Anaeroselena</taxon>
    </lineage>
</organism>
<comment type="caution">
    <text evidence="2">The sequence shown here is derived from an EMBL/GenBank/DDBJ whole genome shotgun (WGS) entry which is preliminary data.</text>
</comment>
<feature type="transmembrane region" description="Helical" evidence="1">
    <location>
        <begin position="12"/>
        <end position="31"/>
    </location>
</feature>
<sequence>MNRLDSVILKLLLYGLPLIVGLAVLAAAQGWRYIDAAGRVTEAPFHYSNPVIGLIFGLWLLLAVYLLIRLVASGEFREKVLSRLTFIRERDEREALLTGKAAKTTMLTTLAVLLVLFFLSCLRLSVSTLPPEQAVNGKNKTLTIGAAFSLTADSRPEQPEPGKTVVAYTGLPVSGSAVIAGLIIWQIAAYNYSMRRLMK</sequence>
<keyword evidence="1" id="KW-1133">Transmembrane helix</keyword>
<name>A0ABU3P3M9_9FIRM</name>
<accession>A0ABU3P3M9</accession>